<reference evidence="1 3" key="1">
    <citation type="journal article" date="2011" name="Nature">
        <title>The Medicago genome provides insight into the evolution of rhizobial symbioses.</title>
        <authorList>
            <person name="Young N.D."/>
            <person name="Debelle F."/>
            <person name="Oldroyd G.E."/>
            <person name="Geurts R."/>
            <person name="Cannon S.B."/>
            <person name="Udvardi M.K."/>
            <person name="Benedito V.A."/>
            <person name="Mayer K.F."/>
            <person name="Gouzy J."/>
            <person name="Schoof H."/>
            <person name="Van de Peer Y."/>
            <person name="Proost S."/>
            <person name="Cook D.R."/>
            <person name="Meyers B.C."/>
            <person name="Spannagl M."/>
            <person name="Cheung F."/>
            <person name="De Mita S."/>
            <person name="Krishnakumar V."/>
            <person name="Gundlach H."/>
            <person name="Zhou S."/>
            <person name="Mudge J."/>
            <person name="Bharti A.K."/>
            <person name="Murray J.D."/>
            <person name="Naoumkina M.A."/>
            <person name="Rosen B."/>
            <person name="Silverstein K.A."/>
            <person name="Tang H."/>
            <person name="Rombauts S."/>
            <person name="Zhao P.X."/>
            <person name="Zhou P."/>
            <person name="Barbe V."/>
            <person name="Bardou P."/>
            <person name="Bechner M."/>
            <person name="Bellec A."/>
            <person name="Berger A."/>
            <person name="Berges H."/>
            <person name="Bidwell S."/>
            <person name="Bisseling T."/>
            <person name="Choisne N."/>
            <person name="Couloux A."/>
            <person name="Denny R."/>
            <person name="Deshpande S."/>
            <person name="Dai X."/>
            <person name="Doyle J.J."/>
            <person name="Dudez A.M."/>
            <person name="Farmer A.D."/>
            <person name="Fouteau S."/>
            <person name="Franken C."/>
            <person name="Gibelin C."/>
            <person name="Gish J."/>
            <person name="Goldstein S."/>
            <person name="Gonzalez A.J."/>
            <person name="Green P.J."/>
            <person name="Hallab A."/>
            <person name="Hartog M."/>
            <person name="Hua A."/>
            <person name="Humphray S.J."/>
            <person name="Jeong D.H."/>
            <person name="Jing Y."/>
            <person name="Jocker A."/>
            <person name="Kenton S.M."/>
            <person name="Kim D.J."/>
            <person name="Klee K."/>
            <person name="Lai H."/>
            <person name="Lang C."/>
            <person name="Lin S."/>
            <person name="Macmil S.L."/>
            <person name="Magdelenat G."/>
            <person name="Matthews L."/>
            <person name="McCorrison J."/>
            <person name="Monaghan E.L."/>
            <person name="Mun J.H."/>
            <person name="Najar F.Z."/>
            <person name="Nicholson C."/>
            <person name="Noirot C."/>
            <person name="O'Bleness M."/>
            <person name="Paule C.R."/>
            <person name="Poulain J."/>
            <person name="Prion F."/>
            <person name="Qin B."/>
            <person name="Qu C."/>
            <person name="Retzel E.F."/>
            <person name="Riddle C."/>
            <person name="Sallet E."/>
            <person name="Samain S."/>
            <person name="Samson N."/>
            <person name="Sanders I."/>
            <person name="Saurat O."/>
            <person name="Scarpelli C."/>
            <person name="Schiex T."/>
            <person name="Segurens B."/>
            <person name="Severin A.J."/>
            <person name="Sherrier D.J."/>
            <person name="Shi R."/>
            <person name="Sims S."/>
            <person name="Singer S.R."/>
            <person name="Sinharoy S."/>
            <person name="Sterck L."/>
            <person name="Viollet A."/>
            <person name="Wang B.B."/>
            <person name="Wang K."/>
            <person name="Wang M."/>
            <person name="Wang X."/>
            <person name="Warfsmann J."/>
            <person name="Weissenbach J."/>
            <person name="White D.D."/>
            <person name="White J.D."/>
            <person name="Wiley G.B."/>
            <person name="Wincker P."/>
            <person name="Xing Y."/>
            <person name="Yang L."/>
            <person name="Yao Z."/>
            <person name="Ying F."/>
            <person name="Zhai J."/>
            <person name="Zhou L."/>
            <person name="Zuber A."/>
            <person name="Denarie J."/>
            <person name="Dixon R.A."/>
            <person name="May G.D."/>
            <person name="Schwartz D.C."/>
            <person name="Rogers J."/>
            <person name="Quetier F."/>
            <person name="Town C.D."/>
            <person name="Roe B.A."/>
        </authorList>
    </citation>
    <scope>NUCLEOTIDE SEQUENCE [LARGE SCALE GENOMIC DNA]</scope>
    <source>
        <strain evidence="1">A17</strain>
        <strain evidence="2 3">cv. Jemalong A17</strain>
    </source>
</reference>
<dbReference type="EnsemblPlants" id="KEH34186">
    <property type="protein sequence ID" value="KEH34186"/>
    <property type="gene ID" value="MTR_3g462770"/>
</dbReference>
<dbReference type="HOGENOM" id="CLU_2402961_0_0_1"/>
<accession>A0A072UXL4</accession>
<keyword evidence="3" id="KW-1185">Reference proteome</keyword>
<gene>
    <name evidence="1" type="ordered locus">MTR_3g462770</name>
</gene>
<protein>
    <submittedName>
        <fullName evidence="1 2">Uncharacterized protein</fullName>
    </submittedName>
</protein>
<dbReference type="EMBL" id="CM001219">
    <property type="protein sequence ID" value="KEH34186.1"/>
    <property type="molecule type" value="Genomic_DNA"/>
</dbReference>
<proteinExistence type="predicted"/>
<sequence>MKVHCMRGKGGELIVGNPRRVDFQKDRDKGKQCQCKRLDKLWDQIWALGSQKWDFGVKNEFFLKQNSKNMSQLAMASWRRVGVTSCVSTRHGE</sequence>
<organism evidence="1 3">
    <name type="scientific">Medicago truncatula</name>
    <name type="common">Barrel medic</name>
    <name type="synonym">Medicago tribuloides</name>
    <dbReference type="NCBI Taxonomy" id="3880"/>
    <lineage>
        <taxon>Eukaryota</taxon>
        <taxon>Viridiplantae</taxon>
        <taxon>Streptophyta</taxon>
        <taxon>Embryophyta</taxon>
        <taxon>Tracheophyta</taxon>
        <taxon>Spermatophyta</taxon>
        <taxon>Magnoliopsida</taxon>
        <taxon>eudicotyledons</taxon>
        <taxon>Gunneridae</taxon>
        <taxon>Pentapetalae</taxon>
        <taxon>rosids</taxon>
        <taxon>fabids</taxon>
        <taxon>Fabales</taxon>
        <taxon>Fabaceae</taxon>
        <taxon>Papilionoideae</taxon>
        <taxon>50 kb inversion clade</taxon>
        <taxon>NPAAA clade</taxon>
        <taxon>Hologalegina</taxon>
        <taxon>IRL clade</taxon>
        <taxon>Trifolieae</taxon>
        <taxon>Medicago</taxon>
    </lineage>
</organism>
<reference evidence="1 3" key="2">
    <citation type="journal article" date="2014" name="BMC Genomics">
        <title>An improved genome release (version Mt4.0) for the model legume Medicago truncatula.</title>
        <authorList>
            <person name="Tang H."/>
            <person name="Krishnakumar V."/>
            <person name="Bidwell S."/>
            <person name="Rosen B."/>
            <person name="Chan A."/>
            <person name="Zhou S."/>
            <person name="Gentzbittel L."/>
            <person name="Childs K.L."/>
            <person name="Yandell M."/>
            <person name="Gundlach H."/>
            <person name="Mayer K.F."/>
            <person name="Schwartz D.C."/>
            <person name="Town C.D."/>
        </authorList>
    </citation>
    <scope>GENOME REANNOTATION</scope>
    <source>
        <strain evidence="1">A17</strain>
        <strain evidence="2 3">cv. Jemalong A17</strain>
    </source>
</reference>
<evidence type="ECO:0000313" key="2">
    <source>
        <dbReference type="EnsemblPlants" id="KEH34186"/>
    </source>
</evidence>
<evidence type="ECO:0000313" key="1">
    <source>
        <dbReference type="EMBL" id="KEH34186.1"/>
    </source>
</evidence>
<dbReference type="Proteomes" id="UP000002051">
    <property type="component" value="Chromosome 3"/>
</dbReference>
<name>A0A072UXL4_MEDTR</name>
<dbReference type="AlphaFoldDB" id="A0A072UXL4"/>
<evidence type="ECO:0000313" key="3">
    <source>
        <dbReference type="Proteomes" id="UP000002051"/>
    </source>
</evidence>
<reference evidence="2" key="3">
    <citation type="submission" date="2015-04" db="UniProtKB">
        <authorList>
            <consortium name="EnsemblPlants"/>
        </authorList>
    </citation>
    <scope>IDENTIFICATION</scope>
    <source>
        <strain evidence="2">cv. Jemalong A17</strain>
    </source>
</reference>